<comment type="subcellular location">
    <subcellularLocation>
        <location evidence="1">Membrane</location>
        <topology evidence="1">Multi-pass membrane protein</topology>
    </subcellularLocation>
</comment>
<evidence type="ECO:0000256" key="1">
    <source>
        <dbReference type="ARBA" id="ARBA00004141"/>
    </source>
</evidence>
<evidence type="ECO:0000313" key="7">
    <source>
        <dbReference type="EMBL" id="KAB0804129.1"/>
    </source>
</evidence>
<keyword evidence="4 6" id="KW-1133">Transmembrane helix</keyword>
<proteinExistence type="inferred from homology"/>
<dbReference type="Proteomes" id="UP000327044">
    <property type="component" value="Unassembled WGS sequence"/>
</dbReference>
<evidence type="ECO:0000256" key="2">
    <source>
        <dbReference type="ARBA" id="ARBA00005335"/>
    </source>
</evidence>
<name>A0A5N4B3D9_PHOPY</name>
<organism evidence="7 8">
    <name type="scientific">Photinus pyralis</name>
    <name type="common">Common eastern firefly</name>
    <name type="synonym">Lampyris pyralis</name>
    <dbReference type="NCBI Taxonomy" id="7054"/>
    <lineage>
        <taxon>Eukaryota</taxon>
        <taxon>Metazoa</taxon>
        <taxon>Ecdysozoa</taxon>
        <taxon>Arthropoda</taxon>
        <taxon>Hexapoda</taxon>
        <taxon>Insecta</taxon>
        <taxon>Pterygota</taxon>
        <taxon>Neoptera</taxon>
        <taxon>Endopterygota</taxon>
        <taxon>Coleoptera</taxon>
        <taxon>Polyphaga</taxon>
        <taxon>Elateriformia</taxon>
        <taxon>Elateroidea</taxon>
        <taxon>Lampyridae</taxon>
        <taxon>Lampyrinae</taxon>
        <taxon>Photinus</taxon>
    </lineage>
</organism>
<comment type="caution">
    <text evidence="7">The sequence shown here is derived from an EMBL/GenBank/DDBJ whole genome shotgun (WGS) entry which is preliminary data.</text>
</comment>
<dbReference type="FunCoup" id="A0A5N4B3D9">
    <property type="interactions" value="984"/>
</dbReference>
<dbReference type="InParanoid" id="A0A5N4B3D9"/>
<dbReference type="OrthoDB" id="268928at2759"/>
<feature type="transmembrane region" description="Helical" evidence="6">
    <location>
        <begin position="95"/>
        <end position="116"/>
    </location>
</feature>
<evidence type="ECO:0000256" key="3">
    <source>
        <dbReference type="ARBA" id="ARBA00022692"/>
    </source>
</evidence>
<feature type="transmembrane region" description="Helical" evidence="6">
    <location>
        <begin position="128"/>
        <end position="147"/>
    </location>
</feature>
<dbReference type="PANTHER" id="PTHR13180">
    <property type="entry name" value="SMALL MEMBRANE PROTEIN-RELATED"/>
    <property type="match status" value="1"/>
</dbReference>
<dbReference type="EMBL" id="VVIM01000001">
    <property type="protein sequence ID" value="KAB0804129.1"/>
    <property type="molecule type" value="Genomic_DNA"/>
</dbReference>
<comment type="similarity">
    <text evidence="2">Belongs to the UPF0220 family.</text>
</comment>
<sequence length="157" mass="17065">MSNLCENISIPPCIWFEGDNRRNATASMISGFLFFVGWWVIIDAASVYTGSVAAGYHMCGVVGTLSLVMVNSVSNAQIRGDAYEGGCLGPRGSRIWLFLGFVMGFASVIASCWILFANFVGNSEVPQWPGVGLFLQNALIFISSLIFKFGRSEDLWG</sequence>
<keyword evidence="5 6" id="KW-0472">Membrane</keyword>
<feature type="transmembrane region" description="Helical" evidence="6">
    <location>
        <begin position="24"/>
        <end position="42"/>
    </location>
</feature>
<feature type="transmembrane region" description="Helical" evidence="6">
    <location>
        <begin position="54"/>
        <end position="74"/>
    </location>
</feature>
<evidence type="ECO:0000256" key="5">
    <source>
        <dbReference type="ARBA" id="ARBA00023136"/>
    </source>
</evidence>
<reference evidence="7 8" key="1">
    <citation type="journal article" date="2018" name="Elife">
        <title>Firefly genomes illuminate parallel origins of bioluminescence in beetles.</title>
        <authorList>
            <person name="Fallon T.R."/>
            <person name="Lower S.E."/>
            <person name="Chang C.H."/>
            <person name="Bessho-Uehara M."/>
            <person name="Martin G.J."/>
            <person name="Bewick A.J."/>
            <person name="Behringer M."/>
            <person name="Debat H.J."/>
            <person name="Wong I."/>
            <person name="Day J.C."/>
            <person name="Suvorov A."/>
            <person name="Silva C.J."/>
            <person name="Stanger-Hall K.F."/>
            <person name="Hall D.W."/>
            <person name="Schmitz R.J."/>
            <person name="Nelson D.R."/>
            <person name="Lewis S.M."/>
            <person name="Shigenobu S."/>
            <person name="Bybee S.M."/>
            <person name="Larracuente A.M."/>
            <person name="Oba Y."/>
            <person name="Weng J.K."/>
        </authorList>
    </citation>
    <scope>NUCLEOTIDE SEQUENCE [LARGE SCALE GENOMIC DNA]</scope>
    <source>
        <strain evidence="7">1611_PpyrPB1</strain>
        <tissue evidence="7">Whole body</tissue>
    </source>
</reference>
<evidence type="ECO:0000256" key="4">
    <source>
        <dbReference type="ARBA" id="ARBA00022989"/>
    </source>
</evidence>
<protein>
    <recommendedName>
        <fullName evidence="9">Transmembrane protein 50A</fullName>
    </recommendedName>
</protein>
<dbReference type="AlphaFoldDB" id="A0A5N4B3D9"/>
<gene>
    <name evidence="7" type="ORF">PPYR_01099</name>
</gene>
<keyword evidence="3 6" id="KW-0812">Transmembrane</keyword>
<accession>A0A5N4B3D9</accession>
<evidence type="ECO:0000313" key="8">
    <source>
        <dbReference type="Proteomes" id="UP000327044"/>
    </source>
</evidence>
<dbReference type="Pfam" id="PF05255">
    <property type="entry name" value="UPF0220"/>
    <property type="match status" value="1"/>
</dbReference>
<keyword evidence="8" id="KW-1185">Reference proteome</keyword>
<evidence type="ECO:0000256" key="6">
    <source>
        <dbReference type="SAM" id="Phobius"/>
    </source>
</evidence>
<evidence type="ECO:0008006" key="9">
    <source>
        <dbReference type="Google" id="ProtNLM"/>
    </source>
</evidence>
<dbReference type="InterPro" id="IPR007919">
    <property type="entry name" value="UPF0220"/>
</dbReference>
<dbReference type="GO" id="GO:0016020">
    <property type="term" value="C:membrane"/>
    <property type="evidence" value="ECO:0007669"/>
    <property type="project" value="UniProtKB-SubCell"/>
</dbReference>